<feature type="domain" description="Ribosomal RNA adenine methylase transferase N-terminal" evidence="9">
    <location>
        <begin position="28"/>
        <end position="200"/>
    </location>
</feature>
<evidence type="ECO:0000256" key="8">
    <source>
        <dbReference type="PROSITE-ProRule" id="PRU01026"/>
    </source>
</evidence>
<evidence type="ECO:0000256" key="1">
    <source>
        <dbReference type="ARBA" id="ARBA00022490"/>
    </source>
</evidence>
<dbReference type="Proteomes" id="UP000229901">
    <property type="component" value="Unassembled WGS sequence"/>
</dbReference>
<dbReference type="EMBL" id="PFAP01000011">
    <property type="protein sequence ID" value="PIR94237.1"/>
    <property type="molecule type" value="Genomic_DNA"/>
</dbReference>
<dbReference type="InterPro" id="IPR001737">
    <property type="entry name" value="KsgA/Erm"/>
</dbReference>
<comment type="similarity">
    <text evidence="7">Belongs to the class I-like SAM-binding methyltransferase superfamily. rRNA adenine N(6)-methyltransferase family. RsmA subfamily.</text>
</comment>
<feature type="binding site" evidence="7 8">
    <location>
        <position position="23"/>
    </location>
    <ligand>
        <name>S-adenosyl-L-methionine</name>
        <dbReference type="ChEBI" id="CHEBI:59789"/>
    </ligand>
</feature>
<dbReference type="AlphaFoldDB" id="A0A2H0V554"/>
<evidence type="ECO:0000256" key="7">
    <source>
        <dbReference type="HAMAP-Rule" id="MF_00607"/>
    </source>
</evidence>
<comment type="caution">
    <text evidence="10">The sequence shown here is derived from an EMBL/GenBank/DDBJ whole genome shotgun (WGS) entry which is preliminary data.</text>
</comment>
<dbReference type="GO" id="GO:0052908">
    <property type="term" value="F:16S rRNA (adenine(1518)-N(6)/adenine(1519)-N(6))-dimethyltransferase activity"/>
    <property type="evidence" value="ECO:0007669"/>
    <property type="project" value="UniProtKB-EC"/>
</dbReference>
<dbReference type="InterPro" id="IPR029063">
    <property type="entry name" value="SAM-dependent_MTases_sf"/>
</dbReference>
<dbReference type="GO" id="GO:0005829">
    <property type="term" value="C:cytosol"/>
    <property type="evidence" value="ECO:0007669"/>
    <property type="project" value="TreeGrafter"/>
</dbReference>
<feature type="binding site" evidence="7 8">
    <location>
        <position position="21"/>
    </location>
    <ligand>
        <name>S-adenosyl-L-methionine</name>
        <dbReference type="ChEBI" id="CHEBI:59789"/>
    </ligand>
</feature>
<feature type="binding site" evidence="7 8">
    <location>
        <position position="117"/>
    </location>
    <ligand>
        <name>S-adenosyl-L-methionine</name>
        <dbReference type="ChEBI" id="CHEBI:59789"/>
    </ligand>
</feature>
<evidence type="ECO:0000256" key="2">
    <source>
        <dbReference type="ARBA" id="ARBA00022552"/>
    </source>
</evidence>
<comment type="function">
    <text evidence="7">Specifically dimethylates two adjacent adenosines (A1518 and A1519) in the loop of a conserved hairpin near the 3'-end of 16S rRNA in the 30S particle. May play a critical role in biogenesis of 30S subunits.</text>
</comment>
<dbReference type="FunFam" id="3.40.50.150:FF:000023">
    <property type="entry name" value="Ribosomal RNA small subunit methyltransferase A"/>
    <property type="match status" value="1"/>
</dbReference>
<keyword evidence="5 7" id="KW-0949">S-adenosyl-L-methionine</keyword>
<dbReference type="Gene3D" id="1.10.8.100">
    <property type="entry name" value="Ribosomal RNA adenine dimethylase-like, domain 2"/>
    <property type="match status" value="1"/>
</dbReference>
<dbReference type="PROSITE" id="PS01131">
    <property type="entry name" value="RRNA_A_DIMETH"/>
    <property type="match status" value="1"/>
</dbReference>
<name>A0A2H0V554_9BACT</name>
<comment type="catalytic activity">
    <reaction evidence="7">
        <text>adenosine(1518)/adenosine(1519) in 16S rRNA + 4 S-adenosyl-L-methionine = N(6)-dimethyladenosine(1518)/N(6)-dimethyladenosine(1519) in 16S rRNA + 4 S-adenosyl-L-homocysteine + 4 H(+)</text>
        <dbReference type="Rhea" id="RHEA:19609"/>
        <dbReference type="Rhea" id="RHEA-COMP:10232"/>
        <dbReference type="Rhea" id="RHEA-COMP:10233"/>
        <dbReference type="ChEBI" id="CHEBI:15378"/>
        <dbReference type="ChEBI" id="CHEBI:57856"/>
        <dbReference type="ChEBI" id="CHEBI:59789"/>
        <dbReference type="ChEBI" id="CHEBI:74411"/>
        <dbReference type="ChEBI" id="CHEBI:74493"/>
        <dbReference type="EC" id="2.1.1.182"/>
    </reaction>
</comment>
<gene>
    <name evidence="7 10" type="primary">rsmA</name>
    <name evidence="7" type="synonym">ksgA</name>
    <name evidence="10" type="ORF">COT97_01970</name>
</gene>
<keyword evidence="6 7" id="KW-0694">RNA-binding</keyword>
<dbReference type="InterPro" id="IPR011530">
    <property type="entry name" value="rRNA_adenine_dimethylase"/>
</dbReference>
<keyword evidence="4 7" id="KW-0808">Transferase</keyword>
<feature type="binding site" evidence="7 8">
    <location>
        <position position="69"/>
    </location>
    <ligand>
        <name>S-adenosyl-L-methionine</name>
        <dbReference type="ChEBI" id="CHEBI:59789"/>
    </ligand>
</feature>
<dbReference type="InterPro" id="IPR020596">
    <property type="entry name" value="rRNA_Ade_Mease_Trfase_CS"/>
</dbReference>
<dbReference type="PANTHER" id="PTHR11727:SF7">
    <property type="entry name" value="DIMETHYLADENOSINE TRANSFERASE-RELATED"/>
    <property type="match status" value="1"/>
</dbReference>
<evidence type="ECO:0000313" key="10">
    <source>
        <dbReference type="EMBL" id="PIR94237.1"/>
    </source>
</evidence>
<keyword evidence="3 7" id="KW-0489">Methyltransferase</keyword>
<evidence type="ECO:0000313" key="11">
    <source>
        <dbReference type="Proteomes" id="UP000229901"/>
    </source>
</evidence>
<evidence type="ECO:0000256" key="4">
    <source>
        <dbReference type="ARBA" id="ARBA00022679"/>
    </source>
</evidence>
<feature type="binding site" evidence="7 8">
    <location>
        <position position="48"/>
    </location>
    <ligand>
        <name>S-adenosyl-L-methionine</name>
        <dbReference type="ChEBI" id="CHEBI:59789"/>
    </ligand>
</feature>
<dbReference type="Gene3D" id="3.40.50.150">
    <property type="entry name" value="Vaccinia Virus protein VP39"/>
    <property type="match status" value="1"/>
</dbReference>
<dbReference type="GO" id="GO:0003723">
    <property type="term" value="F:RNA binding"/>
    <property type="evidence" value="ECO:0007669"/>
    <property type="project" value="UniProtKB-UniRule"/>
</dbReference>
<organism evidence="10 11">
    <name type="scientific">Candidatus Falkowbacteria bacterium CG10_big_fil_rev_8_21_14_0_10_39_11</name>
    <dbReference type="NCBI Taxonomy" id="1974565"/>
    <lineage>
        <taxon>Bacteria</taxon>
        <taxon>Candidatus Falkowiibacteriota</taxon>
    </lineage>
</organism>
<dbReference type="PROSITE" id="PS51689">
    <property type="entry name" value="SAM_RNA_A_N6_MT"/>
    <property type="match status" value="1"/>
</dbReference>
<keyword evidence="2 7" id="KW-0698">rRNA processing</keyword>
<dbReference type="SUPFAM" id="SSF53335">
    <property type="entry name" value="S-adenosyl-L-methionine-dependent methyltransferases"/>
    <property type="match status" value="1"/>
</dbReference>
<accession>A0A2H0V554</accession>
<dbReference type="InterPro" id="IPR023165">
    <property type="entry name" value="rRNA_Ade_diMease-like_C"/>
</dbReference>
<reference evidence="11" key="1">
    <citation type="submission" date="2017-09" db="EMBL/GenBank/DDBJ databases">
        <title>Depth-based differentiation of microbial function through sediment-hosted aquifers and enrichment of novel symbionts in the deep terrestrial subsurface.</title>
        <authorList>
            <person name="Probst A.J."/>
            <person name="Ladd B."/>
            <person name="Jarett J.K."/>
            <person name="Geller-Mcgrath D.E."/>
            <person name="Sieber C.M.K."/>
            <person name="Emerson J.B."/>
            <person name="Anantharaman K."/>
            <person name="Thomas B.C."/>
            <person name="Malmstrom R."/>
            <person name="Stieglmeier M."/>
            <person name="Klingl A."/>
            <person name="Woyke T."/>
            <person name="Ryan C.M."/>
            <person name="Banfield J.F."/>
        </authorList>
    </citation>
    <scope>NUCLEOTIDE SEQUENCE [LARGE SCALE GENOMIC DNA]</scope>
</reference>
<dbReference type="SMART" id="SM00650">
    <property type="entry name" value="rADc"/>
    <property type="match status" value="1"/>
</dbReference>
<keyword evidence="1 7" id="KW-0963">Cytoplasm</keyword>
<protein>
    <recommendedName>
        <fullName evidence="7">Ribosomal RNA small subunit methyltransferase A</fullName>
        <ecNumber evidence="7">2.1.1.182</ecNumber>
    </recommendedName>
    <alternativeName>
        <fullName evidence="7">16S rRNA (adenine(1518)-N(6)/adenine(1519)-N(6))-dimethyltransferase</fullName>
    </alternativeName>
    <alternativeName>
        <fullName evidence="7">16S rRNA dimethyladenosine transferase</fullName>
    </alternativeName>
    <alternativeName>
        <fullName evidence="7">16S rRNA dimethylase</fullName>
    </alternativeName>
    <alternativeName>
        <fullName evidence="7">S-adenosylmethionine-6-N', N'-adenosyl(rRNA) dimethyltransferase</fullName>
    </alternativeName>
</protein>
<evidence type="ECO:0000256" key="3">
    <source>
        <dbReference type="ARBA" id="ARBA00022603"/>
    </source>
</evidence>
<dbReference type="EC" id="2.1.1.182" evidence="7"/>
<dbReference type="PANTHER" id="PTHR11727">
    <property type="entry name" value="DIMETHYLADENOSINE TRANSFERASE"/>
    <property type="match status" value="1"/>
</dbReference>
<dbReference type="HAMAP" id="MF_00607">
    <property type="entry name" value="16SrRNA_methyltr_A"/>
    <property type="match status" value="1"/>
</dbReference>
<dbReference type="Pfam" id="PF00398">
    <property type="entry name" value="RrnaAD"/>
    <property type="match status" value="1"/>
</dbReference>
<feature type="binding site" evidence="7 8">
    <location>
        <position position="94"/>
    </location>
    <ligand>
        <name>S-adenosyl-L-methionine</name>
        <dbReference type="ChEBI" id="CHEBI:59789"/>
    </ligand>
</feature>
<evidence type="ECO:0000256" key="5">
    <source>
        <dbReference type="ARBA" id="ARBA00022691"/>
    </source>
</evidence>
<dbReference type="NCBIfam" id="TIGR00755">
    <property type="entry name" value="ksgA"/>
    <property type="match status" value="1"/>
</dbReference>
<evidence type="ECO:0000256" key="6">
    <source>
        <dbReference type="ARBA" id="ARBA00022884"/>
    </source>
</evidence>
<proteinExistence type="inferred from homology"/>
<sequence>MNVRELIKKYNVKPKRSAGQNFLINPEPLHQIVKAAELTDQDDVLEIGPGLGVLTEELLPRVKRVVTVELDRSLIYVLKKQFKRAENLTIINNDVLKLPIEEIVDNFEGEKYKIVANIPYNITSHFLRKFLEHDLRPTKMVLLVQKEVAERVVAEPGKMSLLALSVQLFAKPRIVTIVGAKSFFPAPKVDSAVLDLEVTGPRFEVDQKRFFQLSKIGFSAKRKQLKNNLSAGLRISSDEIGQKLQELGLKETVRAQELSVENWADLTKKLPI</sequence>
<comment type="subcellular location">
    <subcellularLocation>
        <location evidence="7">Cytoplasm</location>
    </subcellularLocation>
</comment>
<evidence type="ECO:0000259" key="9">
    <source>
        <dbReference type="SMART" id="SM00650"/>
    </source>
</evidence>
<dbReference type="CDD" id="cd02440">
    <property type="entry name" value="AdoMet_MTases"/>
    <property type="match status" value="1"/>
</dbReference>
<dbReference type="InterPro" id="IPR020598">
    <property type="entry name" value="rRNA_Ade_methylase_Trfase_N"/>
</dbReference>